<gene>
    <name evidence="2" type="ORF">M421DRAFT_119179</name>
</gene>
<sequence length="161" mass="17646">MHESPNRARDTGQGEKGQPGARARECSRVQEEVGVDAGAAQGCAVFTIPMNSERRPYVEKLDAFSVYRAQTSRGDLEGLNDKACATRPGLDQTFDSAKIQSRHWQPGRNMSRGEDKNTTPRATGQPKVSITASRLSINNQALQTLWVRYWSGGTSHVAPLC</sequence>
<evidence type="ECO:0000313" key="3">
    <source>
        <dbReference type="Proteomes" id="UP000800082"/>
    </source>
</evidence>
<feature type="compositionally biased region" description="Basic and acidic residues" evidence="1">
    <location>
        <begin position="1"/>
        <end position="13"/>
    </location>
</feature>
<proteinExistence type="predicted"/>
<dbReference type="AlphaFoldDB" id="A0A6A5S136"/>
<evidence type="ECO:0000313" key="2">
    <source>
        <dbReference type="EMBL" id="KAF1934361.1"/>
    </source>
</evidence>
<accession>A0A6A5S136</accession>
<dbReference type="Proteomes" id="UP000800082">
    <property type="component" value="Unassembled WGS sequence"/>
</dbReference>
<feature type="region of interest" description="Disordered" evidence="1">
    <location>
        <begin position="100"/>
        <end position="129"/>
    </location>
</feature>
<keyword evidence="3" id="KW-1185">Reference proteome</keyword>
<feature type="region of interest" description="Disordered" evidence="1">
    <location>
        <begin position="1"/>
        <end position="29"/>
    </location>
</feature>
<feature type="compositionally biased region" description="Polar residues" evidence="1">
    <location>
        <begin position="119"/>
        <end position="129"/>
    </location>
</feature>
<organism evidence="2 3">
    <name type="scientific">Didymella exigua CBS 183.55</name>
    <dbReference type="NCBI Taxonomy" id="1150837"/>
    <lineage>
        <taxon>Eukaryota</taxon>
        <taxon>Fungi</taxon>
        <taxon>Dikarya</taxon>
        <taxon>Ascomycota</taxon>
        <taxon>Pezizomycotina</taxon>
        <taxon>Dothideomycetes</taxon>
        <taxon>Pleosporomycetidae</taxon>
        <taxon>Pleosporales</taxon>
        <taxon>Pleosporineae</taxon>
        <taxon>Didymellaceae</taxon>
        <taxon>Didymella</taxon>
    </lineage>
</organism>
<evidence type="ECO:0000256" key="1">
    <source>
        <dbReference type="SAM" id="MobiDB-lite"/>
    </source>
</evidence>
<dbReference type="EMBL" id="ML978956">
    <property type="protein sequence ID" value="KAF1934361.1"/>
    <property type="molecule type" value="Genomic_DNA"/>
</dbReference>
<dbReference type="GeneID" id="54344927"/>
<name>A0A6A5S136_9PLEO</name>
<protein>
    <submittedName>
        <fullName evidence="2">Uncharacterized protein</fullName>
    </submittedName>
</protein>
<dbReference type="RefSeq" id="XP_033454609.1">
    <property type="nucleotide sequence ID" value="XM_033587281.1"/>
</dbReference>
<reference evidence="2" key="1">
    <citation type="journal article" date="2020" name="Stud. Mycol.">
        <title>101 Dothideomycetes genomes: a test case for predicting lifestyles and emergence of pathogens.</title>
        <authorList>
            <person name="Haridas S."/>
            <person name="Albert R."/>
            <person name="Binder M."/>
            <person name="Bloem J."/>
            <person name="Labutti K."/>
            <person name="Salamov A."/>
            <person name="Andreopoulos B."/>
            <person name="Baker S."/>
            <person name="Barry K."/>
            <person name="Bills G."/>
            <person name="Bluhm B."/>
            <person name="Cannon C."/>
            <person name="Castanera R."/>
            <person name="Culley D."/>
            <person name="Daum C."/>
            <person name="Ezra D."/>
            <person name="Gonzalez J."/>
            <person name="Henrissat B."/>
            <person name="Kuo A."/>
            <person name="Liang C."/>
            <person name="Lipzen A."/>
            <person name="Lutzoni F."/>
            <person name="Magnuson J."/>
            <person name="Mondo S."/>
            <person name="Nolan M."/>
            <person name="Ohm R."/>
            <person name="Pangilinan J."/>
            <person name="Park H.-J."/>
            <person name="Ramirez L."/>
            <person name="Alfaro M."/>
            <person name="Sun H."/>
            <person name="Tritt A."/>
            <person name="Yoshinaga Y."/>
            <person name="Zwiers L.-H."/>
            <person name="Turgeon B."/>
            <person name="Goodwin S."/>
            <person name="Spatafora J."/>
            <person name="Crous P."/>
            <person name="Grigoriev I."/>
        </authorList>
    </citation>
    <scope>NUCLEOTIDE SEQUENCE</scope>
    <source>
        <strain evidence="2">CBS 183.55</strain>
    </source>
</reference>